<evidence type="ECO:0000313" key="3">
    <source>
        <dbReference type="EMBL" id="KAF5374889.1"/>
    </source>
</evidence>
<dbReference type="EMBL" id="JAACJM010000001">
    <property type="protein sequence ID" value="KAF5374889.1"/>
    <property type="molecule type" value="Genomic_DNA"/>
</dbReference>
<feature type="coiled-coil region" evidence="1">
    <location>
        <begin position="134"/>
        <end position="218"/>
    </location>
</feature>
<evidence type="ECO:0000256" key="1">
    <source>
        <dbReference type="SAM" id="Coils"/>
    </source>
</evidence>
<feature type="region of interest" description="Disordered" evidence="2">
    <location>
        <begin position="245"/>
        <end position="265"/>
    </location>
</feature>
<feature type="coiled-coil region" evidence="1">
    <location>
        <begin position="71"/>
        <end position="98"/>
    </location>
</feature>
<keyword evidence="1" id="KW-0175">Coiled coil</keyword>
<dbReference type="Proteomes" id="UP000559256">
    <property type="component" value="Unassembled WGS sequence"/>
</dbReference>
<evidence type="ECO:0000313" key="4">
    <source>
        <dbReference type="Proteomes" id="UP000559256"/>
    </source>
</evidence>
<keyword evidence="4" id="KW-1185">Reference proteome</keyword>
<protein>
    <recommendedName>
        <fullName evidence="5">RING-type domain-containing protein</fullName>
    </recommendedName>
</protein>
<accession>A0A8H5LZA5</accession>
<feature type="compositionally biased region" description="Polar residues" evidence="2">
    <location>
        <begin position="255"/>
        <end position="265"/>
    </location>
</feature>
<dbReference type="AlphaFoldDB" id="A0A8H5LZA5"/>
<name>A0A8H5LZA5_9AGAR</name>
<reference evidence="3 4" key="1">
    <citation type="journal article" date="2020" name="ISME J.">
        <title>Uncovering the hidden diversity of litter-decomposition mechanisms in mushroom-forming fungi.</title>
        <authorList>
            <person name="Floudas D."/>
            <person name="Bentzer J."/>
            <person name="Ahren D."/>
            <person name="Johansson T."/>
            <person name="Persson P."/>
            <person name="Tunlid A."/>
        </authorList>
    </citation>
    <scope>NUCLEOTIDE SEQUENCE [LARGE SCALE GENOMIC DNA]</scope>
    <source>
        <strain evidence="3 4">CBS 291.85</strain>
    </source>
</reference>
<evidence type="ECO:0008006" key="5">
    <source>
        <dbReference type="Google" id="ProtNLM"/>
    </source>
</evidence>
<comment type="caution">
    <text evidence="3">The sequence shown here is derived from an EMBL/GenBank/DDBJ whole genome shotgun (WGS) entry which is preliminary data.</text>
</comment>
<organism evidence="3 4">
    <name type="scientific">Tetrapyrgos nigripes</name>
    <dbReference type="NCBI Taxonomy" id="182062"/>
    <lineage>
        <taxon>Eukaryota</taxon>
        <taxon>Fungi</taxon>
        <taxon>Dikarya</taxon>
        <taxon>Basidiomycota</taxon>
        <taxon>Agaricomycotina</taxon>
        <taxon>Agaricomycetes</taxon>
        <taxon>Agaricomycetidae</taxon>
        <taxon>Agaricales</taxon>
        <taxon>Marasmiineae</taxon>
        <taxon>Marasmiaceae</taxon>
        <taxon>Tetrapyrgos</taxon>
    </lineage>
</organism>
<proteinExistence type="predicted"/>
<gene>
    <name evidence="3" type="ORF">D9758_000039</name>
</gene>
<evidence type="ECO:0000256" key="2">
    <source>
        <dbReference type="SAM" id="MobiDB-lite"/>
    </source>
</evidence>
<sequence length="265" mass="30053">MESQCACGAPFELDKLAFQFSCGHRLCHCCSQNPSLSVLCSRCSQHQSSAPTSNPIPSHAIPIILHHNAYAAVLALEKDKALRQNSELQTQLESMTAHRDQLWLELVQHSHPPNLKREIRRSNCTDNTTSNQPSQRLEEENAKLKLQFEAANSALKEQNDRYQAQIADIKAKSSATICELKANLKVAIRSEQDVKSLLEAKTQEQLQSLEQAERLRAELIRTEGKRVYLEEVVRKYKAYAHQIKMRCKGKDRTPRPNSSPRRGKT</sequence>